<dbReference type="SUPFAM" id="SSF69047">
    <property type="entry name" value="Hypothetical protein YjbJ"/>
    <property type="match status" value="1"/>
</dbReference>
<dbReference type="PANTHER" id="PTHR34977">
    <property type="entry name" value="UPF0337 PROTEIN YJBJ"/>
    <property type="match status" value="1"/>
</dbReference>
<proteinExistence type="inferred from homology"/>
<accession>A0A3N4N2N2</accession>
<gene>
    <name evidence="3" type="ORF">EGK74_03780</name>
</gene>
<evidence type="ECO:0000259" key="2">
    <source>
        <dbReference type="Pfam" id="PF05532"/>
    </source>
</evidence>
<comment type="similarity">
    <text evidence="1">Belongs to the UPF0337 (CsbD) family.</text>
</comment>
<dbReference type="AlphaFoldDB" id="A0A3N4N2N2"/>
<comment type="caution">
    <text evidence="3">The sequence shown here is derived from an EMBL/GenBank/DDBJ whole genome shotgun (WGS) entry which is preliminary data.</text>
</comment>
<dbReference type="Proteomes" id="UP000272412">
    <property type="component" value="Unassembled WGS sequence"/>
</dbReference>
<dbReference type="PANTHER" id="PTHR34977:SF1">
    <property type="entry name" value="UPF0337 PROTEIN YJBJ"/>
    <property type="match status" value="1"/>
</dbReference>
<dbReference type="KEGG" id="nwx:CGZ65_04220"/>
<dbReference type="OrthoDB" id="9796058at2"/>
<reference evidence="3 4" key="1">
    <citation type="submission" date="2018-11" db="EMBL/GenBank/DDBJ databases">
        <title>Neisseria weixii sp. nov. isolated from the rectal contents of plateau pika (Ochotona cruzoniae).</title>
        <authorList>
            <person name="Zhang G."/>
        </authorList>
    </citation>
    <scope>NUCLEOTIDE SEQUENCE [LARGE SCALE GENOMIC DNA]</scope>
    <source>
        <strain evidence="3 4">10009</strain>
    </source>
</reference>
<dbReference type="InterPro" id="IPR008462">
    <property type="entry name" value="CsbD"/>
</dbReference>
<protein>
    <submittedName>
        <fullName evidence="3">CsbD family protein</fullName>
    </submittedName>
</protein>
<evidence type="ECO:0000313" key="4">
    <source>
        <dbReference type="Proteomes" id="UP000272412"/>
    </source>
</evidence>
<feature type="domain" description="CsbD-like" evidence="2">
    <location>
        <begin position="4"/>
        <end position="56"/>
    </location>
</feature>
<organism evidence="3 4">
    <name type="scientific">Neisseria weixii</name>
    <dbReference type="NCBI Taxonomy" id="1853276"/>
    <lineage>
        <taxon>Bacteria</taxon>
        <taxon>Pseudomonadati</taxon>
        <taxon>Pseudomonadota</taxon>
        <taxon>Betaproteobacteria</taxon>
        <taxon>Neisseriales</taxon>
        <taxon>Neisseriaceae</taxon>
        <taxon>Neisseria</taxon>
    </lineage>
</organism>
<dbReference type="InterPro" id="IPR036629">
    <property type="entry name" value="YjbJ_sf"/>
</dbReference>
<evidence type="ECO:0000256" key="1">
    <source>
        <dbReference type="ARBA" id="ARBA00009129"/>
    </source>
</evidence>
<dbReference type="InterPro" id="IPR026042">
    <property type="entry name" value="YjbJ"/>
</dbReference>
<name>A0A3N4N2N2_9NEIS</name>
<keyword evidence="4" id="KW-1185">Reference proteome</keyword>
<evidence type="ECO:0000313" key="3">
    <source>
        <dbReference type="EMBL" id="RPD89575.1"/>
    </source>
</evidence>
<dbReference type="RefSeq" id="WP_096294934.1">
    <property type="nucleotide sequence ID" value="NZ_CP023429.1"/>
</dbReference>
<dbReference type="PIRSF" id="PIRSF039008">
    <property type="entry name" value="YjbJ"/>
    <property type="match status" value="1"/>
</dbReference>
<sequence>MNWDQVEGKWEQLKGKAKVKWGQLTDDDWAVVEGQRDQLAGRIQERYGYTKEQVEKELDDWVNDR</sequence>
<dbReference type="InterPro" id="IPR050423">
    <property type="entry name" value="UPF0337_stress_rsp"/>
</dbReference>
<dbReference type="EMBL" id="RPFL01000006">
    <property type="protein sequence ID" value="RPD89575.1"/>
    <property type="molecule type" value="Genomic_DNA"/>
</dbReference>
<dbReference type="Pfam" id="PF05532">
    <property type="entry name" value="CsbD"/>
    <property type="match status" value="1"/>
</dbReference>
<dbReference type="Gene3D" id="1.10.1470.10">
    <property type="entry name" value="YjbJ"/>
    <property type="match status" value="1"/>
</dbReference>